<keyword evidence="2 5" id="KW-0812">Transmembrane</keyword>
<comment type="caution">
    <text evidence="7">The sequence shown here is derived from an EMBL/GenBank/DDBJ whole genome shotgun (WGS) entry which is preliminary data.</text>
</comment>
<proteinExistence type="predicted"/>
<evidence type="ECO:0000256" key="5">
    <source>
        <dbReference type="SAM" id="Phobius"/>
    </source>
</evidence>
<dbReference type="InterPro" id="IPR051533">
    <property type="entry name" value="WaaL-like"/>
</dbReference>
<dbReference type="InterPro" id="IPR007016">
    <property type="entry name" value="O-antigen_ligase-rel_domated"/>
</dbReference>
<feature type="transmembrane region" description="Helical" evidence="5">
    <location>
        <begin position="31"/>
        <end position="52"/>
    </location>
</feature>
<evidence type="ECO:0000313" key="7">
    <source>
        <dbReference type="EMBL" id="RAI54670.1"/>
    </source>
</evidence>
<feature type="domain" description="O-antigen ligase-related" evidence="6">
    <location>
        <begin position="192"/>
        <end position="341"/>
    </location>
</feature>
<feature type="transmembrane region" description="Helical" evidence="5">
    <location>
        <begin position="233"/>
        <end position="251"/>
    </location>
</feature>
<keyword evidence="8" id="KW-1185">Reference proteome</keyword>
<organism evidence="7 8">
    <name type="scientific">Roseicella frigidaeris</name>
    <dbReference type="NCBI Taxonomy" id="2230885"/>
    <lineage>
        <taxon>Bacteria</taxon>
        <taxon>Pseudomonadati</taxon>
        <taxon>Pseudomonadota</taxon>
        <taxon>Alphaproteobacteria</taxon>
        <taxon>Acetobacterales</taxon>
        <taxon>Roseomonadaceae</taxon>
        <taxon>Roseicella</taxon>
    </lineage>
</organism>
<feature type="transmembrane region" description="Helical" evidence="5">
    <location>
        <begin position="333"/>
        <end position="357"/>
    </location>
</feature>
<dbReference type="PANTHER" id="PTHR37422:SF13">
    <property type="entry name" value="LIPOPOLYSACCHARIDE BIOSYNTHESIS PROTEIN PA4999-RELATED"/>
    <property type="match status" value="1"/>
</dbReference>
<feature type="transmembrane region" description="Helical" evidence="5">
    <location>
        <begin position="89"/>
        <end position="108"/>
    </location>
</feature>
<dbReference type="PANTHER" id="PTHR37422">
    <property type="entry name" value="TEICHURONIC ACID BIOSYNTHESIS PROTEIN TUAE"/>
    <property type="match status" value="1"/>
</dbReference>
<evidence type="ECO:0000256" key="1">
    <source>
        <dbReference type="ARBA" id="ARBA00004141"/>
    </source>
</evidence>
<accession>A0A327LV27</accession>
<reference evidence="8" key="1">
    <citation type="submission" date="2018-06" db="EMBL/GenBank/DDBJ databases">
        <authorList>
            <person name="Khan S.A."/>
        </authorList>
    </citation>
    <scope>NUCLEOTIDE SEQUENCE [LARGE SCALE GENOMIC DNA]</scope>
    <source>
        <strain evidence="8">DB-1506</strain>
    </source>
</reference>
<dbReference type="EMBL" id="QLIX01000042">
    <property type="protein sequence ID" value="RAI54670.1"/>
    <property type="molecule type" value="Genomic_DNA"/>
</dbReference>
<feature type="transmembrane region" description="Helical" evidence="5">
    <location>
        <begin position="203"/>
        <end position="221"/>
    </location>
</feature>
<dbReference type="Pfam" id="PF04932">
    <property type="entry name" value="Wzy_C"/>
    <property type="match status" value="1"/>
</dbReference>
<evidence type="ECO:0000256" key="2">
    <source>
        <dbReference type="ARBA" id="ARBA00022692"/>
    </source>
</evidence>
<feature type="transmembrane region" description="Helical" evidence="5">
    <location>
        <begin position="181"/>
        <end position="197"/>
    </location>
</feature>
<feature type="transmembrane region" description="Helical" evidence="5">
    <location>
        <begin position="64"/>
        <end position="83"/>
    </location>
</feature>
<evidence type="ECO:0000256" key="4">
    <source>
        <dbReference type="ARBA" id="ARBA00023136"/>
    </source>
</evidence>
<feature type="transmembrane region" description="Helical" evidence="5">
    <location>
        <begin position="364"/>
        <end position="380"/>
    </location>
</feature>
<evidence type="ECO:0000313" key="8">
    <source>
        <dbReference type="Proteomes" id="UP000249065"/>
    </source>
</evidence>
<comment type="subcellular location">
    <subcellularLocation>
        <location evidence="1">Membrane</location>
        <topology evidence="1">Multi-pass membrane protein</topology>
    </subcellularLocation>
</comment>
<dbReference type="OrthoDB" id="7268250at2"/>
<gene>
    <name evidence="7" type="ORF">DOO78_25500</name>
</gene>
<feature type="transmembrane region" description="Helical" evidence="5">
    <location>
        <begin position="156"/>
        <end position="174"/>
    </location>
</feature>
<evidence type="ECO:0000259" key="6">
    <source>
        <dbReference type="Pfam" id="PF04932"/>
    </source>
</evidence>
<feature type="transmembrane region" description="Helical" evidence="5">
    <location>
        <begin position="115"/>
        <end position="136"/>
    </location>
</feature>
<sequence length="434" mass="47330">MRGVAMAGRPAGQAGIDWPIWWTTFLSLTGYNIAVGISPVLTAMFLLCWSLYFLAWPTRNLDRLLLAPLPFALPLFALASTLWSQATAVTLRNAIELLLVTGIGVLIARAQRLRGFLSAFMCMMLVSVVVGAATGRRAAVGVHGDMALIGIFGSKNYFALMISMMMLSAAAVLADMWQPRLLRLLGLFGLVIGPPLLVMAKSLGAMLTLFLALGCLGLFALAGRLSHRLRPALYILAALLVLAMVATFLLLQDSGVFEMLLRSAGKDTSLTGRTFLWSRADGLIPLHPLLGVGYQAFWVQESVEAEGLWRFSDIISRFGFHFHNLYYETAIELGYVGVVILGTTLAAVTVAALIAVIRRPCPEHAFLVSATAIFLSRAYVELDFLSPFSIGSLLLPIFWSYGVQAVAETRRLGRRPVWQADMRPGEQPMPIPAR</sequence>
<keyword evidence="3 5" id="KW-1133">Transmembrane helix</keyword>
<evidence type="ECO:0000256" key="3">
    <source>
        <dbReference type="ARBA" id="ARBA00022989"/>
    </source>
</evidence>
<dbReference type="GO" id="GO:0016020">
    <property type="term" value="C:membrane"/>
    <property type="evidence" value="ECO:0007669"/>
    <property type="project" value="UniProtKB-SubCell"/>
</dbReference>
<feature type="transmembrane region" description="Helical" evidence="5">
    <location>
        <begin position="386"/>
        <end position="407"/>
    </location>
</feature>
<name>A0A327LV27_9PROT</name>
<dbReference type="AlphaFoldDB" id="A0A327LV27"/>
<keyword evidence="4 5" id="KW-0472">Membrane</keyword>
<dbReference type="Proteomes" id="UP000249065">
    <property type="component" value="Unassembled WGS sequence"/>
</dbReference>
<protein>
    <recommendedName>
        <fullName evidence="6">O-antigen ligase-related domain-containing protein</fullName>
    </recommendedName>
</protein>